<organism evidence="11 12">
    <name type="scientific">Sphingobacterium thalpophilum</name>
    <dbReference type="NCBI Taxonomy" id="259"/>
    <lineage>
        <taxon>Bacteria</taxon>
        <taxon>Pseudomonadati</taxon>
        <taxon>Bacteroidota</taxon>
        <taxon>Sphingobacteriia</taxon>
        <taxon>Sphingobacteriales</taxon>
        <taxon>Sphingobacteriaceae</taxon>
        <taxon>Sphingobacterium</taxon>
    </lineage>
</organism>
<dbReference type="EMBL" id="LR590484">
    <property type="protein sequence ID" value="VTR45806.1"/>
    <property type="molecule type" value="Genomic_DNA"/>
</dbReference>
<evidence type="ECO:0000256" key="3">
    <source>
        <dbReference type="ARBA" id="ARBA00023015"/>
    </source>
</evidence>
<evidence type="ECO:0000256" key="4">
    <source>
        <dbReference type="ARBA" id="ARBA00023125"/>
    </source>
</evidence>
<evidence type="ECO:0000259" key="9">
    <source>
        <dbReference type="PROSITE" id="PS51755"/>
    </source>
</evidence>
<dbReference type="PROSITE" id="PS50110">
    <property type="entry name" value="RESPONSE_REGULATORY"/>
    <property type="match status" value="1"/>
</dbReference>
<reference evidence="10 13" key="2">
    <citation type="submission" date="2024-06" db="EMBL/GenBank/DDBJ databases">
        <title>Soil Sphingobacterium thalpophilum.</title>
        <authorList>
            <person name="Yang J."/>
            <person name="Li J."/>
        </authorList>
    </citation>
    <scope>NUCLEOTIDE SEQUENCE [LARGE SCALE GENOMIC DNA]</scope>
    <source>
        <strain evidence="10 13">22g91tb</strain>
    </source>
</reference>
<dbReference type="Proteomes" id="UP001566204">
    <property type="component" value="Unassembled WGS sequence"/>
</dbReference>
<keyword evidence="5" id="KW-0804">Transcription</keyword>
<feature type="modified residue" description="4-aspartylphosphate" evidence="6">
    <location>
        <position position="51"/>
    </location>
</feature>
<evidence type="ECO:0000313" key="10">
    <source>
        <dbReference type="EMBL" id="MEZ0453401.1"/>
    </source>
</evidence>
<name>A0A4U9VFU0_9SPHI</name>
<dbReference type="RefSeq" id="WP_028069068.1">
    <property type="nucleotide sequence ID" value="NZ_CP141191.1"/>
</dbReference>
<dbReference type="STRING" id="1123265.GCA_000686625_01540"/>
<evidence type="ECO:0000313" key="13">
    <source>
        <dbReference type="Proteomes" id="UP001566204"/>
    </source>
</evidence>
<keyword evidence="4 7" id="KW-0238">DNA-binding</keyword>
<dbReference type="InterPro" id="IPR039420">
    <property type="entry name" value="WalR-like"/>
</dbReference>
<reference evidence="11 12" key="1">
    <citation type="submission" date="2019-05" db="EMBL/GenBank/DDBJ databases">
        <authorList>
            <consortium name="Pathogen Informatics"/>
        </authorList>
    </citation>
    <scope>NUCLEOTIDE SEQUENCE [LARGE SCALE GENOMIC DNA]</scope>
    <source>
        <strain evidence="11 12">NCTC11429</strain>
    </source>
</reference>
<dbReference type="GO" id="GO:0005829">
    <property type="term" value="C:cytosol"/>
    <property type="evidence" value="ECO:0007669"/>
    <property type="project" value="TreeGrafter"/>
</dbReference>
<keyword evidence="13" id="KW-1185">Reference proteome</keyword>
<dbReference type="InterPro" id="IPR001867">
    <property type="entry name" value="OmpR/PhoB-type_DNA-bd"/>
</dbReference>
<dbReference type="InterPro" id="IPR036388">
    <property type="entry name" value="WH-like_DNA-bd_sf"/>
</dbReference>
<evidence type="ECO:0000256" key="7">
    <source>
        <dbReference type="PROSITE-ProRule" id="PRU01091"/>
    </source>
</evidence>
<dbReference type="Pfam" id="PF00486">
    <property type="entry name" value="Trans_reg_C"/>
    <property type="match status" value="1"/>
</dbReference>
<dbReference type="GO" id="GO:0032993">
    <property type="term" value="C:protein-DNA complex"/>
    <property type="evidence" value="ECO:0007669"/>
    <property type="project" value="TreeGrafter"/>
</dbReference>
<dbReference type="CDD" id="cd17624">
    <property type="entry name" value="REC_OmpR_PmrA-like"/>
    <property type="match status" value="1"/>
</dbReference>
<dbReference type="Gene3D" id="1.10.10.10">
    <property type="entry name" value="Winged helix-like DNA-binding domain superfamily/Winged helix DNA-binding domain"/>
    <property type="match status" value="1"/>
</dbReference>
<proteinExistence type="predicted"/>
<dbReference type="GO" id="GO:0000976">
    <property type="term" value="F:transcription cis-regulatory region binding"/>
    <property type="evidence" value="ECO:0007669"/>
    <property type="project" value="TreeGrafter"/>
</dbReference>
<feature type="domain" description="OmpR/PhoB-type" evidence="9">
    <location>
        <begin position="127"/>
        <end position="225"/>
    </location>
</feature>
<feature type="domain" description="Response regulatory" evidence="8">
    <location>
        <begin position="2"/>
        <end position="116"/>
    </location>
</feature>
<dbReference type="SUPFAM" id="SSF52172">
    <property type="entry name" value="CheY-like"/>
    <property type="match status" value="1"/>
</dbReference>
<evidence type="ECO:0000256" key="1">
    <source>
        <dbReference type="ARBA" id="ARBA00022553"/>
    </source>
</evidence>
<dbReference type="AlphaFoldDB" id="A0A4U9VFU0"/>
<evidence type="ECO:0000313" key="11">
    <source>
        <dbReference type="EMBL" id="VTR45806.1"/>
    </source>
</evidence>
<evidence type="ECO:0000313" key="12">
    <source>
        <dbReference type="Proteomes" id="UP000308196"/>
    </source>
</evidence>
<dbReference type="SMART" id="SM00862">
    <property type="entry name" value="Trans_reg_C"/>
    <property type="match status" value="1"/>
</dbReference>
<protein>
    <submittedName>
        <fullName evidence="10">Response regulator transcription factor</fullName>
    </submittedName>
    <submittedName>
        <fullName evidence="11">Transcriptional regulatory protein CusR</fullName>
    </submittedName>
</protein>
<dbReference type="PROSITE" id="PS51755">
    <property type="entry name" value="OMPR_PHOB"/>
    <property type="match status" value="1"/>
</dbReference>
<evidence type="ECO:0000259" key="8">
    <source>
        <dbReference type="PROSITE" id="PS50110"/>
    </source>
</evidence>
<sequence length="226" mass="25873">MQILLVEDDRRISSFVVKGLEEMGYQVILVESAEAAREWISADSVDIIVLDVMLPGIDGIQFTKMIRYRKNRIPILILSALSEVEDKVEALESGADDYLVKPFAFKELVSRIRALVRRDGYKSMTKQNLIEIRNLKIDLEKYEVYRNGKLVDLSPKEFKLFKFLIENRDKTLSRTAILQAVWGIDFDNNTNVVDVYVSYLRGKIDPDGEASLIKTVKGVGYMLKTD</sequence>
<keyword evidence="1 6" id="KW-0597">Phosphoprotein</keyword>
<gene>
    <name evidence="11" type="primary">cusR</name>
    <name evidence="10" type="ORF">ABTW24_17550</name>
    <name evidence="11" type="ORF">NCTC11429_03273</name>
</gene>
<dbReference type="PANTHER" id="PTHR48111">
    <property type="entry name" value="REGULATOR OF RPOS"/>
    <property type="match status" value="1"/>
</dbReference>
<feature type="DNA-binding region" description="OmpR/PhoB-type" evidence="7">
    <location>
        <begin position="127"/>
        <end position="225"/>
    </location>
</feature>
<evidence type="ECO:0000256" key="5">
    <source>
        <dbReference type="ARBA" id="ARBA00023163"/>
    </source>
</evidence>
<keyword evidence="3" id="KW-0805">Transcription regulation</keyword>
<dbReference type="SMART" id="SM00448">
    <property type="entry name" value="REC"/>
    <property type="match status" value="1"/>
</dbReference>
<dbReference type="InterPro" id="IPR011006">
    <property type="entry name" value="CheY-like_superfamily"/>
</dbReference>
<dbReference type="Gene3D" id="3.40.50.2300">
    <property type="match status" value="1"/>
</dbReference>
<dbReference type="FunFam" id="1.10.10.10:FF:000005">
    <property type="entry name" value="Two-component system response regulator"/>
    <property type="match status" value="1"/>
</dbReference>
<dbReference type="GO" id="GO:0006355">
    <property type="term" value="P:regulation of DNA-templated transcription"/>
    <property type="evidence" value="ECO:0007669"/>
    <property type="project" value="InterPro"/>
</dbReference>
<keyword evidence="2" id="KW-0902">Two-component regulatory system</keyword>
<dbReference type="EMBL" id="JBEOQB010000005">
    <property type="protein sequence ID" value="MEZ0453401.1"/>
    <property type="molecule type" value="Genomic_DNA"/>
</dbReference>
<dbReference type="InterPro" id="IPR001789">
    <property type="entry name" value="Sig_transdc_resp-reg_receiver"/>
</dbReference>
<evidence type="ECO:0000256" key="2">
    <source>
        <dbReference type="ARBA" id="ARBA00023012"/>
    </source>
</evidence>
<dbReference type="GO" id="GO:0000156">
    <property type="term" value="F:phosphorelay response regulator activity"/>
    <property type="evidence" value="ECO:0007669"/>
    <property type="project" value="TreeGrafter"/>
</dbReference>
<evidence type="ECO:0000256" key="6">
    <source>
        <dbReference type="PROSITE-ProRule" id="PRU00169"/>
    </source>
</evidence>
<accession>A0A4U9VFU0</accession>
<dbReference type="Pfam" id="PF00072">
    <property type="entry name" value="Response_reg"/>
    <property type="match status" value="1"/>
</dbReference>
<dbReference type="PANTHER" id="PTHR48111:SF22">
    <property type="entry name" value="REGULATOR OF RPOS"/>
    <property type="match status" value="1"/>
</dbReference>
<dbReference type="Proteomes" id="UP000308196">
    <property type="component" value="Chromosome"/>
</dbReference>
<dbReference type="GeneID" id="78463957"/>
<dbReference type="Gene3D" id="6.10.250.690">
    <property type="match status" value="1"/>
</dbReference>
<dbReference type="KEGG" id="stha:NCTC11429_03273"/>
<dbReference type="CDD" id="cd00383">
    <property type="entry name" value="trans_reg_C"/>
    <property type="match status" value="1"/>
</dbReference>